<name>A0ACC3CDB8_PYRYE</name>
<comment type="caution">
    <text evidence="1">The sequence shown here is derived from an EMBL/GenBank/DDBJ whole genome shotgun (WGS) entry which is preliminary data.</text>
</comment>
<protein>
    <submittedName>
        <fullName evidence="1">Uncharacterized protein</fullName>
    </submittedName>
</protein>
<keyword evidence="2" id="KW-1185">Reference proteome</keyword>
<dbReference type="Proteomes" id="UP000798662">
    <property type="component" value="Chromosome 3"/>
</dbReference>
<reference evidence="1" key="1">
    <citation type="submission" date="2019-11" db="EMBL/GenBank/DDBJ databases">
        <title>Nori genome reveals adaptations in red seaweeds to the harsh intertidal environment.</title>
        <authorList>
            <person name="Wang D."/>
            <person name="Mao Y."/>
        </authorList>
    </citation>
    <scope>NUCLEOTIDE SEQUENCE</scope>
    <source>
        <tissue evidence="1">Gametophyte</tissue>
    </source>
</reference>
<accession>A0ACC3CDB8</accession>
<proteinExistence type="predicted"/>
<sequence length="373" mass="39434">MKVATWRPRSRGAADPHWPRSRLALLPAVVVAVLLSAAVLLSPAALRVRSGALLAIDPGVPSGNGGIRGSSKGARPGAGVSSGEAAPPAAHALAGDGGGVGGPSLAGLPLRADWKAEGRPAWCDALLAAPRPWAASPGTPQHLKTCPSRKPGGECKDGAPIQFFSQHHQDAYLYLHHFAALRRRGVYWDVAANEPIQISNTFFYDRCLGWHGVCVEANPRYLGPLVMERGCVVLPTCVSATREKVAFRLSGAVGGVASTVKTAAKVEDVTVTMTCVTGEDVAARTGVREVDLLSLDVEGHELFVLQGLGLGDGLRVNVIVAEVQPHTAAGKFLLSKGYTVHEVVRKDPRLQFQLDMRYDYIYIAAGVVWGSPQ</sequence>
<evidence type="ECO:0000313" key="2">
    <source>
        <dbReference type="Proteomes" id="UP000798662"/>
    </source>
</evidence>
<dbReference type="EMBL" id="CM020620">
    <property type="protein sequence ID" value="KAK1867777.1"/>
    <property type="molecule type" value="Genomic_DNA"/>
</dbReference>
<evidence type="ECO:0000313" key="1">
    <source>
        <dbReference type="EMBL" id="KAK1867777.1"/>
    </source>
</evidence>
<organism evidence="1 2">
    <name type="scientific">Pyropia yezoensis</name>
    <name type="common">Susabi-nori</name>
    <name type="synonym">Porphyra yezoensis</name>
    <dbReference type="NCBI Taxonomy" id="2788"/>
    <lineage>
        <taxon>Eukaryota</taxon>
        <taxon>Rhodophyta</taxon>
        <taxon>Bangiophyceae</taxon>
        <taxon>Bangiales</taxon>
        <taxon>Bangiaceae</taxon>
        <taxon>Pyropia</taxon>
    </lineage>
</organism>
<gene>
    <name evidence="1" type="ORF">I4F81_010277</name>
</gene>